<comment type="subcellular location">
    <subcellularLocation>
        <location evidence="1">Membrane</location>
        <topology evidence="1">Multi-pass membrane protein</topology>
    </subcellularLocation>
</comment>
<evidence type="ECO:0000256" key="4">
    <source>
        <dbReference type="ARBA" id="ARBA00022692"/>
    </source>
</evidence>
<sequence>MIDVGIGEHAIDYAKDFTASVLSIAVLGSFACSCGDTWASEIGTAISSHIPVLITTFSKVPVGTNGGVTITGTISSILGGTTIGVSYYITLVSILAIRRITVIPPQWPIIVIGCLGGFLGSAFDSVLGATLQYSGYCSVKKRVVHKPASTVRHISGRSILDNHGVNFVSCLLTSIVMPIIGYFLWKGMM</sequence>
<dbReference type="PANTHER" id="PTHR13353:SF5">
    <property type="entry name" value="TRANSMEMBRANE PROTEIN 19"/>
    <property type="match status" value="1"/>
</dbReference>
<keyword evidence="5 7" id="KW-1133">Transmembrane helix</keyword>
<evidence type="ECO:0000256" key="2">
    <source>
        <dbReference type="ARBA" id="ARBA00009012"/>
    </source>
</evidence>
<dbReference type="InterPro" id="IPR002794">
    <property type="entry name" value="DUF92_TMEM19"/>
</dbReference>
<dbReference type="Pfam" id="PF01940">
    <property type="entry name" value="DUF92"/>
    <property type="match status" value="1"/>
</dbReference>
<dbReference type="PANTHER" id="PTHR13353">
    <property type="entry name" value="TRANSMEMBRANE PROTEIN 19"/>
    <property type="match status" value="1"/>
</dbReference>
<evidence type="ECO:0000313" key="8">
    <source>
        <dbReference type="EMBL" id="KAJ7379121.1"/>
    </source>
</evidence>
<dbReference type="GO" id="GO:0016020">
    <property type="term" value="C:membrane"/>
    <property type="evidence" value="ECO:0007669"/>
    <property type="project" value="UniProtKB-SubCell"/>
</dbReference>
<dbReference type="OrthoDB" id="30881at2759"/>
<evidence type="ECO:0000256" key="5">
    <source>
        <dbReference type="ARBA" id="ARBA00022989"/>
    </source>
</evidence>
<feature type="transmembrane region" description="Helical" evidence="7">
    <location>
        <begin position="109"/>
        <end position="131"/>
    </location>
</feature>
<evidence type="ECO:0000256" key="7">
    <source>
        <dbReference type="SAM" id="Phobius"/>
    </source>
</evidence>
<comment type="similarity">
    <text evidence="2">Belongs to the TMEM19 family.</text>
</comment>
<proteinExistence type="inferred from homology"/>
<keyword evidence="9" id="KW-1185">Reference proteome</keyword>
<feature type="transmembrane region" description="Helical" evidence="7">
    <location>
        <begin position="77"/>
        <end position="97"/>
    </location>
</feature>
<keyword evidence="4 7" id="KW-0812">Transmembrane</keyword>
<feature type="transmembrane region" description="Helical" evidence="7">
    <location>
        <begin position="165"/>
        <end position="185"/>
    </location>
</feature>
<keyword evidence="6 7" id="KW-0472">Membrane</keyword>
<dbReference type="AlphaFoldDB" id="A0A9X0CXF6"/>
<accession>A0A9X0CXF6</accession>
<gene>
    <name evidence="8" type="primary">TMEM19</name>
    <name evidence="8" type="ORF">OS493_017619</name>
</gene>
<evidence type="ECO:0000256" key="1">
    <source>
        <dbReference type="ARBA" id="ARBA00004141"/>
    </source>
</evidence>
<reference evidence="8" key="1">
    <citation type="submission" date="2023-01" db="EMBL/GenBank/DDBJ databases">
        <title>Genome assembly of the deep-sea coral Lophelia pertusa.</title>
        <authorList>
            <person name="Herrera S."/>
            <person name="Cordes E."/>
        </authorList>
    </citation>
    <scope>NUCLEOTIDE SEQUENCE</scope>
    <source>
        <strain evidence="8">USNM1676648</strain>
        <tissue evidence="8">Polyp</tissue>
    </source>
</reference>
<dbReference type="EMBL" id="MU826359">
    <property type="protein sequence ID" value="KAJ7379121.1"/>
    <property type="molecule type" value="Genomic_DNA"/>
</dbReference>
<protein>
    <recommendedName>
        <fullName evidence="3">Transmembrane protein 19</fullName>
    </recommendedName>
</protein>
<evidence type="ECO:0000313" key="9">
    <source>
        <dbReference type="Proteomes" id="UP001163046"/>
    </source>
</evidence>
<evidence type="ECO:0000256" key="6">
    <source>
        <dbReference type="ARBA" id="ARBA00023136"/>
    </source>
</evidence>
<dbReference type="Proteomes" id="UP001163046">
    <property type="component" value="Unassembled WGS sequence"/>
</dbReference>
<organism evidence="8 9">
    <name type="scientific">Desmophyllum pertusum</name>
    <dbReference type="NCBI Taxonomy" id="174260"/>
    <lineage>
        <taxon>Eukaryota</taxon>
        <taxon>Metazoa</taxon>
        <taxon>Cnidaria</taxon>
        <taxon>Anthozoa</taxon>
        <taxon>Hexacorallia</taxon>
        <taxon>Scleractinia</taxon>
        <taxon>Caryophylliina</taxon>
        <taxon>Caryophylliidae</taxon>
        <taxon>Desmophyllum</taxon>
    </lineage>
</organism>
<evidence type="ECO:0000256" key="3">
    <source>
        <dbReference type="ARBA" id="ARBA00014258"/>
    </source>
</evidence>
<name>A0A9X0CXF6_9CNID</name>
<comment type="caution">
    <text evidence="8">The sequence shown here is derived from an EMBL/GenBank/DDBJ whole genome shotgun (WGS) entry which is preliminary data.</text>
</comment>